<reference evidence="1 2" key="1">
    <citation type="submission" date="2014-09" db="EMBL/GenBank/DDBJ databases">
        <authorList>
            <person name="Grob C."/>
            <person name="Taubert M."/>
            <person name="Howat A.M."/>
            <person name="Burns O.J."/>
            <person name="Dixon J.L."/>
            <person name="Chen Y."/>
            <person name="Murrell J.C."/>
        </authorList>
    </citation>
    <scope>NUCLEOTIDE SEQUENCE [LARGE SCALE GENOMIC DNA]</scope>
    <source>
        <strain evidence="1">L4</strain>
    </source>
</reference>
<dbReference type="AlphaFoldDB" id="A0A0A0BDU1"/>
<accession>A0A0A0BDU1</accession>
<dbReference type="RefSeq" id="WP_036314739.1">
    <property type="nucleotide sequence ID" value="NZ_JRQD01000005.1"/>
</dbReference>
<evidence type="ECO:0000313" key="2">
    <source>
        <dbReference type="Proteomes" id="UP000029999"/>
    </source>
</evidence>
<evidence type="ECO:0000313" key="1">
    <source>
        <dbReference type="EMBL" id="KGM06126.1"/>
    </source>
</evidence>
<gene>
    <name evidence="1" type="ORF">LP43_1999</name>
</gene>
<dbReference type="Proteomes" id="UP000029999">
    <property type="component" value="Unassembled WGS sequence"/>
</dbReference>
<protein>
    <submittedName>
        <fullName evidence="1">Uncharacterized protein</fullName>
    </submittedName>
</protein>
<name>A0A0A0BDU1_9GAMM</name>
<dbReference type="EMBL" id="JRQD01000005">
    <property type="protein sequence ID" value="KGM06126.1"/>
    <property type="molecule type" value="Genomic_DNA"/>
</dbReference>
<sequence>MICEETAELVFSRLRLAQQLLEESDGLSGRDGYDLHGKKWWFHPRHEREALVVYLLLTCFDKLGQKQSFMTFHNWLKSRKSAHATERENIASSIPEALGVVESSAQFFEHYQALYGVRNAFYEGVSGLPDGAKNQLLGSVRLSFNPEFGMHGPNVSTPSKPIEDSGLEFDLKLKYLYGKRNKFTHKLDQYHSCSVPAMSEFGLGHGSSWGAMIRQRRIIYLGSHQEYEKVSSGGAYVYIINNWPFVLFEVLYAALGIDFDRTSIRLKFQVMVYSTDESVVTTYNHVDHKHLKDCDTFLKMTGAF</sequence>
<proteinExistence type="predicted"/>
<dbReference type="STRING" id="392484.LP43_1999"/>
<organism evidence="1 2">
    <name type="scientific">Methylophaga thiooxydans</name>
    <dbReference type="NCBI Taxonomy" id="392484"/>
    <lineage>
        <taxon>Bacteria</taxon>
        <taxon>Pseudomonadati</taxon>
        <taxon>Pseudomonadota</taxon>
        <taxon>Gammaproteobacteria</taxon>
        <taxon>Thiotrichales</taxon>
        <taxon>Piscirickettsiaceae</taxon>
        <taxon>Methylophaga</taxon>
    </lineage>
</organism>
<comment type="caution">
    <text evidence="1">The sequence shown here is derived from an EMBL/GenBank/DDBJ whole genome shotgun (WGS) entry which is preliminary data.</text>
</comment>